<comment type="caution">
    <text evidence="1">The sequence shown here is derived from an EMBL/GenBank/DDBJ whole genome shotgun (WGS) entry which is preliminary data.</text>
</comment>
<proteinExistence type="predicted"/>
<dbReference type="AlphaFoldDB" id="A0A218Z0B7"/>
<dbReference type="InParanoid" id="A0A218Z0B7"/>
<dbReference type="EMBL" id="MZNU01000309">
    <property type="protein sequence ID" value="OWP00716.1"/>
    <property type="molecule type" value="Genomic_DNA"/>
</dbReference>
<dbReference type="Proteomes" id="UP000242519">
    <property type="component" value="Unassembled WGS sequence"/>
</dbReference>
<evidence type="ECO:0000313" key="1">
    <source>
        <dbReference type="EMBL" id="OWP00716.1"/>
    </source>
</evidence>
<protein>
    <submittedName>
        <fullName evidence="1">Uncharacterized protein</fullName>
    </submittedName>
</protein>
<keyword evidence="2" id="KW-1185">Reference proteome</keyword>
<accession>A0A218Z0B7</accession>
<name>A0A218Z0B7_9HELO</name>
<reference evidence="1 2" key="1">
    <citation type="submission" date="2017-04" db="EMBL/GenBank/DDBJ databases">
        <title>Draft genome sequence of Marssonina coronaria NL1: causal agent of apple blotch.</title>
        <authorList>
            <person name="Cheng Q."/>
        </authorList>
    </citation>
    <scope>NUCLEOTIDE SEQUENCE [LARGE SCALE GENOMIC DNA]</scope>
    <source>
        <strain evidence="1 2">NL1</strain>
    </source>
</reference>
<organism evidence="1 2">
    <name type="scientific">Diplocarpon coronariae</name>
    <dbReference type="NCBI Taxonomy" id="2795749"/>
    <lineage>
        <taxon>Eukaryota</taxon>
        <taxon>Fungi</taxon>
        <taxon>Dikarya</taxon>
        <taxon>Ascomycota</taxon>
        <taxon>Pezizomycotina</taxon>
        <taxon>Leotiomycetes</taxon>
        <taxon>Helotiales</taxon>
        <taxon>Drepanopezizaceae</taxon>
        <taxon>Diplocarpon</taxon>
    </lineage>
</organism>
<evidence type="ECO:0000313" key="2">
    <source>
        <dbReference type="Proteomes" id="UP000242519"/>
    </source>
</evidence>
<gene>
    <name evidence="1" type="ORF">B2J93_1319</name>
</gene>
<sequence>MSVRNGFERGTLGVNGNKNVTGAVGTIEKLLFPYAGQQGDIWPAASSPHRARMASDARARKLAVPHAKHWWRRRAKPVVSALSVHVALFPASGLSNCDNGSGESGHVVAMPNRVEENCRFMAA</sequence>